<evidence type="ECO:0000313" key="3">
    <source>
        <dbReference type="EMBL" id="MFD1316665.1"/>
    </source>
</evidence>
<keyword evidence="1" id="KW-0175">Coiled coil</keyword>
<evidence type="ECO:0000313" key="4">
    <source>
        <dbReference type="Proteomes" id="UP001597201"/>
    </source>
</evidence>
<reference evidence="4" key="1">
    <citation type="journal article" date="2019" name="Int. J. Syst. Evol. Microbiol.">
        <title>The Global Catalogue of Microorganisms (GCM) 10K type strain sequencing project: providing services to taxonomists for standard genome sequencing and annotation.</title>
        <authorList>
            <consortium name="The Broad Institute Genomics Platform"/>
            <consortium name="The Broad Institute Genome Sequencing Center for Infectious Disease"/>
            <person name="Wu L."/>
            <person name="Ma J."/>
        </authorList>
    </citation>
    <scope>NUCLEOTIDE SEQUENCE [LARGE SCALE GENOMIC DNA]</scope>
    <source>
        <strain evidence="4">CCUG 61485</strain>
    </source>
</reference>
<dbReference type="RefSeq" id="WP_377179862.1">
    <property type="nucleotide sequence ID" value="NZ_JBHTMY010000003.1"/>
</dbReference>
<proteinExistence type="predicted"/>
<keyword evidence="2" id="KW-1133">Transmembrane helix</keyword>
<name>A0ABW3Y5D4_9FLAO</name>
<protein>
    <submittedName>
        <fullName evidence="3">DUF4179 domain-containing protein</fullName>
    </submittedName>
</protein>
<dbReference type="Proteomes" id="UP001597201">
    <property type="component" value="Unassembled WGS sequence"/>
</dbReference>
<evidence type="ECO:0000256" key="2">
    <source>
        <dbReference type="SAM" id="Phobius"/>
    </source>
</evidence>
<organism evidence="3 4">
    <name type="scientific">Namhaeicola litoreus</name>
    <dbReference type="NCBI Taxonomy" id="1052145"/>
    <lineage>
        <taxon>Bacteria</taxon>
        <taxon>Pseudomonadati</taxon>
        <taxon>Bacteroidota</taxon>
        <taxon>Flavobacteriia</taxon>
        <taxon>Flavobacteriales</taxon>
        <taxon>Flavobacteriaceae</taxon>
        <taxon>Namhaeicola</taxon>
    </lineage>
</organism>
<accession>A0ABW3Y5D4</accession>
<keyword evidence="4" id="KW-1185">Reference proteome</keyword>
<evidence type="ECO:0000256" key="1">
    <source>
        <dbReference type="SAM" id="Coils"/>
    </source>
</evidence>
<comment type="caution">
    <text evidence="3">The sequence shown here is derived from an EMBL/GenBank/DDBJ whole genome shotgun (WGS) entry which is preliminary data.</text>
</comment>
<feature type="transmembrane region" description="Helical" evidence="2">
    <location>
        <begin position="48"/>
        <end position="69"/>
    </location>
</feature>
<gene>
    <name evidence="3" type="ORF">ACFQ39_13650</name>
</gene>
<keyword evidence="2" id="KW-0812">Transmembrane</keyword>
<dbReference type="EMBL" id="JBHTMY010000003">
    <property type="protein sequence ID" value="MFD1316665.1"/>
    <property type="molecule type" value="Genomic_DNA"/>
</dbReference>
<sequence length="183" mass="21128">MKNNLEDFIQQNRALFDREEPPVGHFERFQNRLDKPTKGGSFKGVIKILPWLMAAASILLLVFVSTLNINDTKNAGVELAEVSPEMKETQGFFESTIRKEIALIEKAKNPENQKIIEDGFEQLNKLEENYQKLTLELKESGENKRVIFAMITNFQQRIEVLQTILLQLEELENFSKETELNKA</sequence>
<feature type="coiled-coil region" evidence="1">
    <location>
        <begin position="116"/>
        <end position="171"/>
    </location>
</feature>
<keyword evidence="2" id="KW-0472">Membrane</keyword>